<feature type="domain" description="UspA" evidence="2">
    <location>
        <begin position="9"/>
        <end position="133"/>
    </location>
</feature>
<accession>A0A848DF50</accession>
<dbReference type="InterPro" id="IPR006016">
    <property type="entry name" value="UspA"/>
</dbReference>
<comment type="caution">
    <text evidence="3">The sequence shown here is derived from an EMBL/GenBank/DDBJ whole genome shotgun (WGS) entry which is preliminary data.</text>
</comment>
<keyword evidence="4" id="KW-1185">Reference proteome</keyword>
<dbReference type="EMBL" id="JAAXKZ010000014">
    <property type="protein sequence ID" value="NMH91209.1"/>
    <property type="molecule type" value="Genomic_DNA"/>
</dbReference>
<dbReference type="SUPFAM" id="SSF52402">
    <property type="entry name" value="Adenine nucleotide alpha hydrolases-like"/>
    <property type="match status" value="2"/>
</dbReference>
<proteinExistence type="inferred from homology"/>
<dbReference type="Gene3D" id="3.40.50.620">
    <property type="entry name" value="HUPs"/>
    <property type="match status" value="2"/>
</dbReference>
<dbReference type="InterPro" id="IPR014729">
    <property type="entry name" value="Rossmann-like_a/b/a_fold"/>
</dbReference>
<sequence>MDARTTEPRRIVVGVDQSDSARHALAWAADIAAAWHAPLCLVHTVLGERDDAPIATVPTWLRELLDAADRAGAGSLDIEIVPGGAVDLLVERSAGARLLVLGSYGDGAWSGMLAGSTAFALIGRAACPVAVVRGSAPQIPPPRGGPIVVGVDDSAAGAAALEFAAELAESIGAPLVAVHTWSEVVADGPGRVGRLPEDGDVLAARGAALLDARLAPVLARHPGLRVERQTVENDPLRELLDRAGTARLLVVGHRGSTPSHRMLLGSTSHALVEFAPCPVVVTKPITTVDDAPRAEERSAPVAPPGSAC</sequence>
<dbReference type="PANTHER" id="PTHR46268:SF6">
    <property type="entry name" value="UNIVERSAL STRESS PROTEIN UP12"/>
    <property type="match status" value="1"/>
</dbReference>
<evidence type="ECO:0000259" key="2">
    <source>
        <dbReference type="Pfam" id="PF00582"/>
    </source>
</evidence>
<evidence type="ECO:0000313" key="4">
    <source>
        <dbReference type="Proteomes" id="UP000586918"/>
    </source>
</evidence>
<dbReference type="AlphaFoldDB" id="A0A848DF50"/>
<dbReference type="Proteomes" id="UP000586918">
    <property type="component" value="Unassembled WGS sequence"/>
</dbReference>
<dbReference type="RefSeq" id="WP_169411024.1">
    <property type="nucleotide sequence ID" value="NZ_JAAXKZ010000014.1"/>
</dbReference>
<dbReference type="InterPro" id="IPR006015">
    <property type="entry name" value="Universal_stress_UspA"/>
</dbReference>
<evidence type="ECO:0000256" key="1">
    <source>
        <dbReference type="ARBA" id="ARBA00008791"/>
    </source>
</evidence>
<reference evidence="3 4" key="1">
    <citation type="submission" date="2020-04" db="EMBL/GenBank/DDBJ databases">
        <authorList>
            <person name="Klaysubun C."/>
            <person name="Duangmal K."/>
            <person name="Lipun K."/>
        </authorList>
    </citation>
    <scope>NUCLEOTIDE SEQUENCE [LARGE SCALE GENOMIC DNA]</scope>
    <source>
        <strain evidence="3 4">DSM 45300</strain>
    </source>
</reference>
<dbReference type="PANTHER" id="PTHR46268">
    <property type="entry name" value="STRESS RESPONSE PROTEIN NHAX"/>
    <property type="match status" value="1"/>
</dbReference>
<comment type="similarity">
    <text evidence="1">Belongs to the universal stress protein A family.</text>
</comment>
<gene>
    <name evidence="3" type="ORF">HF519_06300</name>
</gene>
<protein>
    <submittedName>
        <fullName evidence="3">Universal stress protein</fullName>
    </submittedName>
</protein>
<name>A0A848DF50_9PSEU</name>
<evidence type="ECO:0000313" key="3">
    <source>
        <dbReference type="EMBL" id="NMH91209.1"/>
    </source>
</evidence>
<organism evidence="3 4">
    <name type="scientific">Pseudonocardia bannensis</name>
    <dbReference type="NCBI Taxonomy" id="630973"/>
    <lineage>
        <taxon>Bacteria</taxon>
        <taxon>Bacillati</taxon>
        <taxon>Actinomycetota</taxon>
        <taxon>Actinomycetes</taxon>
        <taxon>Pseudonocardiales</taxon>
        <taxon>Pseudonocardiaceae</taxon>
        <taxon>Pseudonocardia</taxon>
    </lineage>
</organism>
<dbReference type="PRINTS" id="PR01438">
    <property type="entry name" value="UNVRSLSTRESS"/>
</dbReference>
<dbReference type="Pfam" id="PF00582">
    <property type="entry name" value="Usp"/>
    <property type="match status" value="2"/>
</dbReference>
<feature type="domain" description="UspA" evidence="2">
    <location>
        <begin position="146"/>
        <end position="283"/>
    </location>
</feature>